<dbReference type="AlphaFoldDB" id="A0A9D4UBH6"/>
<proteinExistence type="predicted"/>
<protein>
    <recommendedName>
        <fullName evidence="6">Late embryogenesis abundant protein LEA-2 subgroup domain-containing protein</fullName>
    </recommendedName>
</protein>
<dbReference type="GO" id="GO:0005886">
    <property type="term" value="C:plasma membrane"/>
    <property type="evidence" value="ECO:0007669"/>
    <property type="project" value="TreeGrafter"/>
</dbReference>
<sequence length="264" mass="29432">AIPPKMAEYRVFPLSGSAEPEELRKKRFRSAPLAYHPCQHHGGRVYRRRSSKGCRCCCCLCASIAILLFLFFIAASVVYLLLQPKAPNFSVARAYITQFNVTMQPIKAGAGEGRNVGVKQPSFYLQTDLNFTAEIKNPNKKIGIYFEQVDVGLGYEGLKVGNGSLPSFYVGVKASTEIELQVKGQDAPLPEKAGLGLQKAMNTSDKMWVQVELAMRARIRVWGRRSKAFKALVYCNVEMSTPRPHTNAHILSKSCRLKFLSLLQ</sequence>
<dbReference type="Proteomes" id="UP000886520">
    <property type="component" value="Chromosome 20"/>
</dbReference>
<keyword evidence="8" id="KW-1185">Reference proteome</keyword>
<dbReference type="GO" id="GO:0098542">
    <property type="term" value="P:defense response to other organism"/>
    <property type="evidence" value="ECO:0007669"/>
    <property type="project" value="InterPro"/>
</dbReference>
<dbReference type="OrthoDB" id="1889094at2759"/>
<dbReference type="Pfam" id="PF03168">
    <property type="entry name" value="LEA_2"/>
    <property type="match status" value="1"/>
</dbReference>
<evidence type="ECO:0000313" key="7">
    <source>
        <dbReference type="EMBL" id="KAI5064458.1"/>
    </source>
</evidence>
<accession>A0A9D4UBH6</accession>
<comment type="caution">
    <text evidence="7">The sequence shown here is derived from an EMBL/GenBank/DDBJ whole genome shotgun (WGS) entry which is preliminary data.</text>
</comment>
<dbReference type="InterPro" id="IPR004864">
    <property type="entry name" value="LEA_2"/>
</dbReference>
<evidence type="ECO:0000256" key="2">
    <source>
        <dbReference type="ARBA" id="ARBA00022692"/>
    </source>
</evidence>
<keyword evidence="3 5" id="KW-1133">Transmembrane helix</keyword>
<dbReference type="InterPro" id="IPR044839">
    <property type="entry name" value="NDR1-like"/>
</dbReference>
<evidence type="ECO:0000313" key="8">
    <source>
        <dbReference type="Proteomes" id="UP000886520"/>
    </source>
</evidence>
<feature type="non-terminal residue" evidence="7">
    <location>
        <position position="1"/>
    </location>
</feature>
<evidence type="ECO:0000256" key="1">
    <source>
        <dbReference type="ARBA" id="ARBA00004167"/>
    </source>
</evidence>
<keyword evidence="2 5" id="KW-0812">Transmembrane</keyword>
<gene>
    <name evidence="7" type="ORF">GOP47_0021128</name>
</gene>
<evidence type="ECO:0000259" key="6">
    <source>
        <dbReference type="Pfam" id="PF03168"/>
    </source>
</evidence>
<name>A0A9D4UBH6_ADICA</name>
<dbReference type="EMBL" id="JABFUD020000020">
    <property type="protein sequence ID" value="KAI5064458.1"/>
    <property type="molecule type" value="Genomic_DNA"/>
</dbReference>
<dbReference type="PANTHER" id="PTHR31234:SF2">
    <property type="entry name" value="OS05G0199100 PROTEIN"/>
    <property type="match status" value="1"/>
</dbReference>
<feature type="transmembrane region" description="Helical" evidence="5">
    <location>
        <begin position="57"/>
        <end position="82"/>
    </location>
</feature>
<dbReference type="PANTHER" id="PTHR31234">
    <property type="entry name" value="LATE EMBRYOGENESIS ABUNDANT (LEA) HYDROXYPROLINE-RICH GLYCOPROTEIN FAMILY"/>
    <property type="match status" value="1"/>
</dbReference>
<evidence type="ECO:0000256" key="5">
    <source>
        <dbReference type="SAM" id="Phobius"/>
    </source>
</evidence>
<feature type="domain" description="Late embryogenesis abundant protein LEA-2 subgroup" evidence="6">
    <location>
        <begin position="133"/>
        <end position="223"/>
    </location>
</feature>
<organism evidence="7 8">
    <name type="scientific">Adiantum capillus-veneris</name>
    <name type="common">Maidenhair fern</name>
    <dbReference type="NCBI Taxonomy" id="13818"/>
    <lineage>
        <taxon>Eukaryota</taxon>
        <taxon>Viridiplantae</taxon>
        <taxon>Streptophyta</taxon>
        <taxon>Embryophyta</taxon>
        <taxon>Tracheophyta</taxon>
        <taxon>Polypodiopsida</taxon>
        <taxon>Polypodiidae</taxon>
        <taxon>Polypodiales</taxon>
        <taxon>Pteridineae</taxon>
        <taxon>Pteridaceae</taxon>
        <taxon>Vittarioideae</taxon>
        <taxon>Adiantum</taxon>
    </lineage>
</organism>
<reference evidence="7" key="1">
    <citation type="submission" date="2021-01" db="EMBL/GenBank/DDBJ databases">
        <title>Adiantum capillus-veneris genome.</title>
        <authorList>
            <person name="Fang Y."/>
            <person name="Liao Q."/>
        </authorList>
    </citation>
    <scope>NUCLEOTIDE SEQUENCE</scope>
    <source>
        <strain evidence="7">H3</strain>
        <tissue evidence="7">Leaf</tissue>
    </source>
</reference>
<evidence type="ECO:0000256" key="4">
    <source>
        <dbReference type="ARBA" id="ARBA00023136"/>
    </source>
</evidence>
<keyword evidence="4 5" id="KW-0472">Membrane</keyword>
<comment type="subcellular location">
    <subcellularLocation>
        <location evidence="1">Membrane</location>
        <topology evidence="1">Single-pass membrane protein</topology>
    </subcellularLocation>
</comment>
<evidence type="ECO:0000256" key="3">
    <source>
        <dbReference type="ARBA" id="ARBA00022989"/>
    </source>
</evidence>